<accession>A0AAN7VMA3</accession>
<keyword evidence="10" id="KW-0456">Lyase</keyword>
<dbReference type="Pfam" id="PF09412">
    <property type="entry name" value="XendoU"/>
    <property type="match status" value="1"/>
</dbReference>
<protein>
    <recommendedName>
        <fullName evidence="12">EndoU domain-containing protein</fullName>
    </recommendedName>
</protein>
<dbReference type="InterPro" id="IPR018998">
    <property type="entry name" value="EndoU_C"/>
</dbReference>
<keyword evidence="5 11" id="KW-0479">Metal-binding</keyword>
<sequence>MDSSIKVVYFALFVVTVIITEVYCRNSTFHGYSTSNETAQVLSNSPQNPLGSSFSTNQLAWVSRNNISNPRISSWSDINSRAIYRPYYNYTNNSRIPVYSKLGHKNETSHDNTSAPKYDVDDNELKNFSEELLQRDDNNAFKYITVNNQSKTTSGSSQDLAPEPLLHVNTNVNRIPTINKIKRLYDNYIVFVDDNEVPTSEERQEEDDLLDTMINTNVMEYTRHFLVSKGVIGSDPREFKNVLKEIWFTLYPRRKGRLGSSGFEHIFLAEIKNGQVSGFHNWIYFNDQELKNNVDYLGYMKILDLGNKGAIIKNHFKFRGYDKPVGSQFIGTSPEFEMALYTTCFLIRPDKVCKLQLGGKRFIIRAYTINHEGKKLIGSAFPEI</sequence>
<dbReference type="AlphaFoldDB" id="A0AAN7VMA3"/>
<evidence type="ECO:0000256" key="1">
    <source>
        <dbReference type="ARBA" id="ARBA00001936"/>
    </source>
</evidence>
<dbReference type="GO" id="GO:0003723">
    <property type="term" value="F:RNA binding"/>
    <property type="evidence" value="ECO:0007669"/>
    <property type="project" value="UniProtKB-UniRule"/>
</dbReference>
<evidence type="ECO:0000313" key="14">
    <source>
        <dbReference type="Proteomes" id="UP001329430"/>
    </source>
</evidence>
<evidence type="ECO:0000256" key="3">
    <source>
        <dbReference type="ARBA" id="ARBA00011245"/>
    </source>
</evidence>
<evidence type="ECO:0000256" key="9">
    <source>
        <dbReference type="ARBA" id="ARBA00023211"/>
    </source>
</evidence>
<comment type="cofactor">
    <cofactor evidence="1 11">
        <name>Mn(2+)</name>
        <dbReference type="ChEBI" id="CHEBI:29035"/>
    </cofactor>
</comment>
<evidence type="ECO:0000256" key="4">
    <source>
        <dbReference type="ARBA" id="ARBA00022722"/>
    </source>
</evidence>
<dbReference type="GO" id="GO:0016829">
    <property type="term" value="F:lyase activity"/>
    <property type="evidence" value="ECO:0007669"/>
    <property type="project" value="UniProtKB-KW"/>
</dbReference>
<name>A0AAN7VMA3_9COLE</name>
<feature type="domain" description="EndoU" evidence="12">
    <location>
        <begin position="121"/>
        <end position="384"/>
    </location>
</feature>
<evidence type="ECO:0000256" key="6">
    <source>
        <dbReference type="ARBA" id="ARBA00022759"/>
    </source>
</evidence>
<evidence type="ECO:0000256" key="7">
    <source>
        <dbReference type="ARBA" id="ARBA00022801"/>
    </source>
</evidence>
<evidence type="ECO:0000256" key="11">
    <source>
        <dbReference type="RuleBase" id="RU367085"/>
    </source>
</evidence>
<gene>
    <name evidence="13" type="ORF">RI129_002623</name>
</gene>
<dbReference type="Proteomes" id="UP001329430">
    <property type="component" value="Chromosome 2"/>
</dbReference>
<evidence type="ECO:0000256" key="2">
    <source>
        <dbReference type="ARBA" id="ARBA00010168"/>
    </source>
</evidence>
<dbReference type="SUPFAM" id="SSF142877">
    <property type="entry name" value="EndoU-like"/>
    <property type="match status" value="1"/>
</dbReference>
<keyword evidence="8 11" id="KW-0694">RNA-binding</keyword>
<dbReference type="InterPro" id="IPR037227">
    <property type="entry name" value="EndoU-like"/>
</dbReference>
<keyword evidence="14" id="KW-1185">Reference proteome</keyword>
<proteinExistence type="inferred from homology"/>
<evidence type="ECO:0000256" key="8">
    <source>
        <dbReference type="ARBA" id="ARBA00022884"/>
    </source>
</evidence>
<dbReference type="PROSITE" id="PS51959">
    <property type="entry name" value="ENDOU"/>
    <property type="match status" value="1"/>
</dbReference>
<dbReference type="CDD" id="cd21159">
    <property type="entry name" value="XendoU"/>
    <property type="match status" value="1"/>
</dbReference>
<reference evidence="13 14" key="1">
    <citation type="journal article" date="2024" name="Insects">
        <title>An Improved Chromosome-Level Genome Assembly of the Firefly Pyrocoelia pectoralis.</title>
        <authorList>
            <person name="Fu X."/>
            <person name="Meyer-Rochow V.B."/>
            <person name="Ballantyne L."/>
            <person name="Zhu X."/>
        </authorList>
    </citation>
    <scope>NUCLEOTIDE SEQUENCE [LARGE SCALE GENOMIC DNA]</scope>
    <source>
        <strain evidence="13">XCY_ONT2</strain>
    </source>
</reference>
<comment type="caution">
    <text evidence="13">The sequence shown here is derived from an EMBL/GenBank/DDBJ whole genome shotgun (WGS) entry which is preliminary data.</text>
</comment>
<evidence type="ECO:0000313" key="13">
    <source>
        <dbReference type="EMBL" id="KAK5647731.1"/>
    </source>
</evidence>
<keyword evidence="7 11" id="KW-0378">Hydrolase</keyword>
<evidence type="ECO:0000256" key="5">
    <source>
        <dbReference type="ARBA" id="ARBA00022723"/>
    </source>
</evidence>
<dbReference type="PANTHER" id="PTHR12439">
    <property type="entry name" value="PLACENTAL PROTEIN 11-RELATED"/>
    <property type="match status" value="1"/>
</dbReference>
<dbReference type="InterPro" id="IPR039787">
    <property type="entry name" value="ENDOU"/>
</dbReference>
<dbReference type="PANTHER" id="PTHR12439:SF42">
    <property type="entry name" value="ENDORIBONUCLEASE-RELATED"/>
    <property type="match status" value="1"/>
</dbReference>
<keyword evidence="6 11" id="KW-0255">Endonuclease</keyword>
<comment type="subunit">
    <text evidence="3 11">Monomer.</text>
</comment>
<dbReference type="GO" id="GO:0046872">
    <property type="term" value="F:metal ion binding"/>
    <property type="evidence" value="ECO:0007669"/>
    <property type="project" value="UniProtKB-UniRule"/>
</dbReference>
<dbReference type="GO" id="GO:0016787">
    <property type="term" value="F:hydrolase activity"/>
    <property type="evidence" value="ECO:0007669"/>
    <property type="project" value="UniProtKB-KW"/>
</dbReference>
<comment type="similarity">
    <text evidence="2 11">Belongs to the ENDOU family.</text>
</comment>
<dbReference type="GO" id="GO:0004521">
    <property type="term" value="F:RNA endonuclease activity"/>
    <property type="evidence" value="ECO:0007669"/>
    <property type="project" value="UniProtKB-UniRule"/>
</dbReference>
<evidence type="ECO:0000259" key="12">
    <source>
        <dbReference type="PROSITE" id="PS51959"/>
    </source>
</evidence>
<keyword evidence="9 11" id="KW-0464">Manganese</keyword>
<organism evidence="13 14">
    <name type="scientific">Pyrocoelia pectoralis</name>
    <dbReference type="NCBI Taxonomy" id="417401"/>
    <lineage>
        <taxon>Eukaryota</taxon>
        <taxon>Metazoa</taxon>
        <taxon>Ecdysozoa</taxon>
        <taxon>Arthropoda</taxon>
        <taxon>Hexapoda</taxon>
        <taxon>Insecta</taxon>
        <taxon>Pterygota</taxon>
        <taxon>Neoptera</taxon>
        <taxon>Endopterygota</taxon>
        <taxon>Coleoptera</taxon>
        <taxon>Polyphaga</taxon>
        <taxon>Elateriformia</taxon>
        <taxon>Elateroidea</taxon>
        <taxon>Lampyridae</taxon>
        <taxon>Lampyrinae</taxon>
        <taxon>Pyrocoelia</taxon>
    </lineage>
</organism>
<keyword evidence="4 11" id="KW-0540">Nuclease</keyword>
<evidence type="ECO:0000256" key="10">
    <source>
        <dbReference type="ARBA" id="ARBA00023239"/>
    </source>
</evidence>
<dbReference type="EMBL" id="JAVRBK010000002">
    <property type="protein sequence ID" value="KAK5647731.1"/>
    <property type="molecule type" value="Genomic_DNA"/>
</dbReference>